<sequence length="115" mass="12261">MSRDAGAAAAAAGMAAPVITPGAPIQTTKDLQGPEGCNLFVFHIPNDMTNNDLYSLFCEYGEVISARIMVDKATGRSRGFGFVSYSARASAEDAIKALNGYHIGHKRLKVRITRA</sequence>
<dbReference type="InterPro" id="IPR000504">
    <property type="entry name" value="RRM_dom"/>
</dbReference>
<dbReference type="InterPro" id="IPR050502">
    <property type="entry name" value="Euk_RNA-bind_prot"/>
</dbReference>
<keyword evidence="1" id="KW-0677">Repeat</keyword>
<keyword evidence="2 3" id="KW-0694">RNA-binding</keyword>
<dbReference type="PANTHER" id="PTHR48025:SF1">
    <property type="entry name" value="RRM DOMAIN-CONTAINING PROTEIN"/>
    <property type="match status" value="1"/>
</dbReference>
<dbReference type="SUPFAM" id="SSF54928">
    <property type="entry name" value="RNA-binding domain, RBD"/>
    <property type="match status" value="1"/>
</dbReference>
<dbReference type="InterPro" id="IPR035979">
    <property type="entry name" value="RBD_domain_sf"/>
</dbReference>
<proteinExistence type="predicted"/>
<dbReference type="Proteomes" id="UP000664859">
    <property type="component" value="Unassembled WGS sequence"/>
</dbReference>
<dbReference type="GO" id="GO:0005737">
    <property type="term" value="C:cytoplasm"/>
    <property type="evidence" value="ECO:0007669"/>
    <property type="project" value="UniProtKB-ARBA"/>
</dbReference>
<protein>
    <recommendedName>
        <fullName evidence="4">RRM domain-containing protein</fullName>
    </recommendedName>
</protein>
<evidence type="ECO:0000256" key="2">
    <source>
        <dbReference type="ARBA" id="ARBA00022884"/>
    </source>
</evidence>
<dbReference type="AlphaFoldDB" id="A0A835Z2R7"/>
<dbReference type="PROSITE" id="PS50102">
    <property type="entry name" value="RRM"/>
    <property type="match status" value="1"/>
</dbReference>
<dbReference type="OrthoDB" id="410044at2759"/>
<organism evidence="5 6">
    <name type="scientific">Tribonema minus</name>
    <dbReference type="NCBI Taxonomy" id="303371"/>
    <lineage>
        <taxon>Eukaryota</taxon>
        <taxon>Sar</taxon>
        <taxon>Stramenopiles</taxon>
        <taxon>Ochrophyta</taxon>
        <taxon>PX clade</taxon>
        <taxon>Xanthophyceae</taxon>
        <taxon>Tribonematales</taxon>
        <taxon>Tribonemataceae</taxon>
        <taxon>Tribonema</taxon>
    </lineage>
</organism>
<dbReference type="EMBL" id="JAFCMP010000113">
    <property type="protein sequence ID" value="KAG5186171.1"/>
    <property type="molecule type" value="Genomic_DNA"/>
</dbReference>
<feature type="domain" description="RRM" evidence="4">
    <location>
        <begin position="37"/>
        <end position="115"/>
    </location>
</feature>
<evidence type="ECO:0000313" key="5">
    <source>
        <dbReference type="EMBL" id="KAG5186171.1"/>
    </source>
</evidence>
<reference evidence="5" key="1">
    <citation type="submission" date="2021-02" db="EMBL/GenBank/DDBJ databases">
        <title>First Annotated Genome of the Yellow-green Alga Tribonema minus.</title>
        <authorList>
            <person name="Mahan K.M."/>
        </authorList>
    </citation>
    <scope>NUCLEOTIDE SEQUENCE</scope>
    <source>
        <strain evidence="5">UTEX B ZZ1240</strain>
    </source>
</reference>
<dbReference type="InterPro" id="IPR012677">
    <property type="entry name" value="Nucleotide-bd_a/b_plait_sf"/>
</dbReference>
<dbReference type="GO" id="GO:0009967">
    <property type="term" value="P:positive regulation of signal transduction"/>
    <property type="evidence" value="ECO:0007669"/>
    <property type="project" value="UniProtKB-ARBA"/>
</dbReference>
<dbReference type="PANTHER" id="PTHR48025">
    <property type="entry name" value="OS02G0815200 PROTEIN"/>
    <property type="match status" value="1"/>
</dbReference>
<dbReference type="FunFam" id="3.30.70.330:FF:000383">
    <property type="entry name" value="Sex lethal, isoform D"/>
    <property type="match status" value="1"/>
</dbReference>
<keyword evidence="6" id="KW-1185">Reference proteome</keyword>
<gene>
    <name evidence="5" type="ORF">JKP88DRAFT_257349</name>
</gene>
<name>A0A835Z2R7_9STRA</name>
<dbReference type="GO" id="GO:0010629">
    <property type="term" value="P:negative regulation of gene expression"/>
    <property type="evidence" value="ECO:0007669"/>
    <property type="project" value="UniProtKB-ARBA"/>
</dbReference>
<evidence type="ECO:0000256" key="1">
    <source>
        <dbReference type="ARBA" id="ARBA00022737"/>
    </source>
</evidence>
<evidence type="ECO:0000256" key="3">
    <source>
        <dbReference type="PROSITE-ProRule" id="PRU00176"/>
    </source>
</evidence>
<dbReference type="GO" id="GO:0003729">
    <property type="term" value="F:mRNA binding"/>
    <property type="evidence" value="ECO:0007669"/>
    <property type="project" value="TreeGrafter"/>
</dbReference>
<dbReference type="Gene3D" id="3.30.70.330">
    <property type="match status" value="1"/>
</dbReference>
<dbReference type="Pfam" id="PF00076">
    <property type="entry name" value="RRM_1"/>
    <property type="match status" value="1"/>
</dbReference>
<dbReference type="CDD" id="cd12362">
    <property type="entry name" value="RRM3_CELF1-6"/>
    <property type="match status" value="1"/>
</dbReference>
<evidence type="ECO:0000313" key="6">
    <source>
        <dbReference type="Proteomes" id="UP000664859"/>
    </source>
</evidence>
<evidence type="ECO:0000259" key="4">
    <source>
        <dbReference type="PROSITE" id="PS50102"/>
    </source>
</evidence>
<accession>A0A835Z2R7</accession>
<dbReference type="GO" id="GO:0005634">
    <property type="term" value="C:nucleus"/>
    <property type="evidence" value="ECO:0007669"/>
    <property type="project" value="TreeGrafter"/>
</dbReference>
<comment type="caution">
    <text evidence="5">The sequence shown here is derived from an EMBL/GenBank/DDBJ whole genome shotgun (WGS) entry which is preliminary data.</text>
</comment>
<dbReference type="SMART" id="SM00360">
    <property type="entry name" value="RRM"/>
    <property type="match status" value="1"/>
</dbReference>